<protein>
    <submittedName>
        <fullName evidence="3">DNA-binding transcriptional MerR regulator</fullName>
    </submittedName>
</protein>
<dbReference type="GO" id="GO:0003677">
    <property type="term" value="F:DNA binding"/>
    <property type="evidence" value="ECO:0007669"/>
    <property type="project" value="UniProtKB-KW"/>
</dbReference>
<evidence type="ECO:0000313" key="3">
    <source>
        <dbReference type="EMBL" id="MBM7839311.1"/>
    </source>
</evidence>
<dbReference type="InterPro" id="IPR000551">
    <property type="entry name" value="MerR-type_HTH_dom"/>
</dbReference>
<dbReference type="SUPFAM" id="SSF46955">
    <property type="entry name" value="Putative DNA-binding domain"/>
    <property type="match status" value="1"/>
</dbReference>
<gene>
    <name evidence="3" type="ORF">JOC54_002582</name>
</gene>
<dbReference type="EMBL" id="JAFBCV010000007">
    <property type="protein sequence ID" value="MBM7839311.1"/>
    <property type="molecule type" value="Genomic_DNA"/>
</dbReference>
<dbReference type="RefSeq" id="WP_204466583.1">
    <property type="nucleotide sequence ID" value="NZ_JAFBCV010000007.1"/>
</dbReference>
<evidence type="ECO:0000259" key="2">
    <source>
        <dbReference type="PROSITE" id="PS50937"/>
    </source>
</evidence>
<comment type="caution">
    <text evidence="3">The sequence shown here is derived from an EMBL/GenBank/DDBJ whole genome shotgun (WGS) entry which is preliminary data.</text>
</comment>
<dbReference type="Proteomes" id="UP001179280">
    <property type="component" value="Unassembled WGS sequence"/>
</dbReference>
<feature type="domain" description="HTH merR-type" evidence="2">
    <location>
        <begin position="1"/>
        <end position="71"/>
    </location>
</feature>
<dbReference type="Pfam" id="PF13411">
    <property type="entry name" value="MerR_1"/>
    <property type="match status" value="1"/>
</dbReference>
<dbReference type="PROSITE" id="PS50937">
    <property type="entry name" value="HTH_MERR_2"/>
    <property type="match status" value="1"/>
</dbReference>
<name>A0ABS2SVX8_9BACI</name>
<dbReference type="SMART" id="SM00422">
    <property type="entry name" value="HTH_MERR"/>
    <property type="match status" value="1"/>
</dbReference>
<dbReference type="PANTHER" id="PTHR30204">
    <property type="entry name" value="REDOX-CYCLING DRUG-SENSING TRANSCRIPTIONAL ACTIVATOR SOXR"/>
    <property type="match status" value="1"/>
</dbReference>
<dbReference type="PANTHER" id="PTHR30204:SF96">
    <property type="entry name" value="CHROMOSOME-ANCHORING PROTEIN RACA"/>
    <property type="match status" value="1"/>
</dbReference>
<sequence>MEETIGRFAKRVGTTPRTLRYYDQIDLLRPAHLNEKGQKVYTLKEWERYQQIQVCKHLGMSLEESKQVVNNPDLSPRSMLNLQKKLLIKKKNEIEEVLETIERTERLFETVEIGDKEVDDLFFILLDSFRKEQLQTKELKDHFSEEVIGTLFGEYETPAVRNAIDQEVLLFYKRMRQSMEQGQDPTASKVQEMVKSFYTLLPVDFSAELLSQDASFFDKHHGLFSVYFPKELGDYIHQSIVEYFDQRENDARGR</sequence>
<keyword evidence="1 3" id="KW-0238">DNA-binding</keyword>
<reference evidence="3" key="1">
    <citation type="submission" date="2021-01" db="EMBL/GenBank/DDBJ databases">
        <title>Genomic Encyclopedia of Type Strains, Phase IV (KMG-IV): sequencing the most valuable type-strain genomes for metagenomic binning, comparative biology and taxonomic classification.</title>
        <authorList>
            <person name="Goeker M."/>
        </authorList>
    </citation>
    <scope>NUCLEOTIDE SEQUENCE</scope>
    <source>
        <strain evidence="3">DSM 21943</strain>
    </source>
</reference>
<dbReference type="Gene3D" id="1.10.1660.10">
    <property type="match status" value="1"/>
</dbReference>
<dbReference type="InterPro" id="IPR047057">
    <property type="entry name" value="MerR_fam"/>
</dbReference>
<dbReference type="InterPro" id="IPR009061">
    <property type="entry name" value="DNA-bd_dom_put_sf"/>
</dbReference>
<dbReference type="CDD" id="cd01106">
    <property type="entry name" value="HTH_TipAL-Mta"/>
    <property type="match status" value="1"/>
</dbReference>
<proteinExistence type="predicted"/>
<evidence type="ECO:0000313" key="4">
    <source>
        <dbReference type="Proteomes" id="UP001179280"/>
    </source>
</evidence>
<keyword evidence="4" id="KW-1185">Reference proteome</keyword>
<evidence type="ECO:0000256" key="1">
    <source>
        <dbReference type="ARBA" id="ARBA00023125"/>
    </source>
</evidence>
<accession>A0ABS2SVX8</accession>
<organism evidence="3 4">
    <name type="scientific">Shouchella xiaoxiensis</name>
    <dbReference type="NCBI Taxonomy" id="766895"/>
    <lineage>
        <taxon>Bacteria</taxon>
        <taxon>Bacillati</taxon>
        <taxon>Bacillota</taxon>
        <taxon>Bacilli</taxon>
        <taxon>Bacillales</taxon>
        <taxon>Bacillaceae</taxon>
        <taxon>Shouchella</taxon>
    </lineage>
</organism>